<keyword evidence="6" id="KW-1185">Reference proteome</keyword>
<dbReference type="InterPro" id="IPR004087">
    <property type="entry name" value="KH_dom"/>
</dbReference>
<dbReference type="Proteomes" id="UP001054252">
    <property type="component" value="Unassembled WGS sequence"/>
</dbReference>
<protein>
    <recommendedName>
        <fullName evidence="4">K Homology domain-containing protein</fullName>
    </recommendedName>
</protein>
<feature type="domain" description="K Homology" evidence="4">
    <location>
        <begin position="357"/>
        <end position="427"/>
    </location>
</feature>
<evidence type="ECO:0000256" key="1">
    <source>
        <dbReference type="ARBA" id="ARBA00022737"/>
    </source>
</evidence>
<proteinExistence type="predicted"/>
<dbReference type="PANTHER" id="PTHR10288">
    <property type="entry name" value="KH DOMAIN CONTAINING RNA BINDING PROTEIN"/>
    <property type="match status" value="1"/>
</dbReference>
<sequence>MASNNGTSTTTTVNRDPPESNLPSQSLTPAEAVVNLQPRAAEAQAADEVNDNQGSEEGGETEKKASETVEKWPGWPGYNVFRLIVPVGKVGSIIGRKGELIKKMCDETRARIRILEAPVGTPDRIVLISGKEEPDAHLPPATDAAVRVFRRVSGLSTLEGDDTGTAVAGAAFCSIKLLVASSQAINLIGKQGSTIKSIQESTGATVRILAEEELPSYATSEERLVDIHGEAMKVLKALEAVLGQLRKFLVDHTVIPIFEKTYNAQISQERPAAAAAAAAADTWADRTQPSLHSAPAQQAGAGIASDYSLSLKRDPLYERETHLEPKISQSVLPLLGDRGLGGVRSTGLSRTAAPIVTQMTQTMQVPLSYAEDIIGIGGSNIAYIRRTSGAILTIQESGGLRDEITVEIKGTTTQVQMAQMLIQEFITNHKEPTTSVYDNVDTGLVSYSQLPETNYRPSYSSHLGGGYGSSDVGSYGSSSLGGYSSYRY</sequence>
<dbReference type="SMART" id="SM00322">
    <property type="entry name" value="KH"/>
    <property type="match status" value="3"/>
</dbReference>
<feature type="domain" description="K Homology" evidence="4">
    <location>
        <begin position="171"/>
        <end position="246"/>
    </location>
</feature>
<dbReference type="Gene3D" id="3.30.1370.10">
    <property type="entry name" value="K Homology domain, type 1"/>
    <property type="match status" value="1"/>
</dbReference>
<keyword evidence="2" id="KW-0694">RNA-binding</keyword>
<dbReference type="InterPro" id="IPR036612">
    <property type="entry name" value="KH_dom_type_1_sf"/>
</dbReference>
<evidence type="ECO:0000313" key="6">
    <source>
        <dbReference type="Proteomes" id="UP001054252"/>
    </source>
</evidence>
<accession>A0AAV5HP38</accession>
<dbReference type="CDD" id="cd22459">
    <property type="entry name" value="KH-I_PEPPER_rpt1_like"/>
    <property type="match status" value="1"/>
</dbReference>
<reference evidence="5 6" key="1">
    <citation type="journal article" date="2021" name="Commun. Biol.">
        <title>The genome of Shorea leprosula (Dipterocarpaceae) highlights the ecological relevance of drought in aseasonal tropical rainforests.</title>
        <authorList>
            <person name="Ng K.K.S."/>
            <person name="Kobayashi M.J."/>
            <person name="Fawcett J.A."/>
            <person name="Hatakeyama M."/>
            <person name="Paape T."/>
            <person name="Ng C.H."/>
            <person name="Ang C.C."/>
            <person name="Tnah L.H."/>
            <person name="Lee C.T."/>
            <person name="Nishiyama T."/>
            <person name="Sese J."/>
            <person name="O'Brien M.J."/>
            <person name="Copetti D."/>
            <person name="Mohd Noor M.I."/>
            <person name="Ong R.C."/>
            <person name="Putra M."/>
            <person name="Sireger I.Z."/>
            <person name="Indrioko S."/>
            <person name="Kosugi Y."/>
            <person name="Izuno A."/>
            <person name="Isagi Y."/>
            <person name="Lee S.L."/>
            <person name="Shimizu K.K."/>
        </authorList>
    </citation>
    <scope>NUCLEOTIDE SEQUENCE [LARGE SCALE GENOMIC DNA]</scope>
    <source>
        <strain evidence="5">214</strain>
    </source>
</reference>
<dbReference type="AlphaFoldDB" id="A0AAV5HP38"/>
<dbReference type="SUPFAM" id="SSF54791">
    <property type="entry name" value="Eukaryotic type KH-domain (KH-domain type I)"/>
    <property type="match status" value="3"/>
</dbReference>
<comment type="caution">
    <text evidence="5">The sequence shown here is derived from an EMBL/GenBank/DDBJ whole genome shotgun (WGS) entry which is preliminary data.</text>
</comment>
<dbReference type="Gene3D" id="3.30.310.210">
    <property type="match status" value="1"/>
</dbReference>
<feature type="compositionally biased region" description="Basic and acidic residues" evidence="3">
    <location>
        <begin position="60"/>
        <end position="70"/>
    </location>
</feature>
<evidence type="ECO:0000259" key="4">
    <source>
        <dbReference type="SMART" id="SM00322"/>
    </source>
</evidence>
<name>A0AAV5HP38_9ROSI</name>
<evidence type="ECO:0000313" key="5">
    <source>
        <dbReference type="EMBL" id="GKU87523.1"/>
    </source>
</evidence>
<evidence type="ECO:0000256" key="2">
    <source>
        <dbReference type="PROSITE-ProRule" id="PRU00117"/>
    </source>
</evidence>
<feature type="domain" description="K Homology" evidence="4">
    <location>
        <begin position="77"/>
        <end position="150"/>
    </location>
</feature>
<dbReference type="PROSITE" id="PS50084">
    <property type="entry name" value="KH_TYPE_1"/>
    <property type="match status" value="3"/>
</dbReference>
<dbReference type="InterPro" id="IPR004088">
    <property type="entry name" value="KH_dom_type_1"/>
</dbReference>
<evidence type="ECO:0000256" key="3">
    <source>
        <dbReference type="SAM" id="MobiDB-lite"/>
    </source>
</evidence>
<dbReference type="EMBL" id="BPVZ01000002">
    <property type="protein sequence ID" value="GKU87523.1"/>
    <property type="molecule type" value="Genomic_DNA"/>
</dbReference>
<dbReference type="CDD" id="cd22460">
    <property type="entry name" value="KH-I_PEPPER_rpt2_like"/>
    <property type="match status" value="1"/>
</dbReference>
<organism evidence="5 6">
    <name type="scientific">Rubroshorea leprosula</name>
    <dbReference type="NCBI Taxonomy" id="152421"/>
    <lineage>
        <taxon>Eukaryota</taxon>
        <taxon>Viridiplantae</taxon>
        <taxon>Streptophyta</taxon>
        <taxon>Embryophyta</taxon>
        <taxon>Tracheophyta</taxon>
        <taxon>Spermatophyta</taxon>
        <taxon>Magnoliopsida</taxon>
        <taxon>eudicotyledons</taxon>
        <taxon>Gunneridae</taxon>
        <taxon>Pentapetalae</taxon>
        <taxon>rosids</taxon>
        <taxon>malvids</taxon>
        <taxon>Malvales</taxon>
        <taxon>Dipterocarpaceae</taxon>
        <taxon>Rubroshorea</taxon>
    </lineage>
</organism>
<feature type="region of interest" description="Disordered" evidence="3">
    <location>
        <begin position="1"/>
        <end position="71"/>
    </location>
</feature>
<gene>
    <name evidence="5" type="ORF">SLEP1_g1915</name>
</gene>
<dbReference type="GO" id="GO:0003723">
    <property type="term" value="F:RNA binding"/>
    <property type="evidence" value="ECO:0007669"/>
    <property type="project" value="UniProtKB-UniRule"/>
</dbReference>
<dbReference type="Pfam" id="PF00013">
    <property type="entry name" value="KH_1"/>
    <property type="match status" value="3"/>
</dbReference>
<keyword evidence="1" id="KW-0677">Repeat</keyword>